<feature type="compositionally biased region" description="Low complexity" evidence="4">
    <location>
        <begin position="35"/>
        <end position="60"/>
    </location>
</feature>
<comment type="subcellular location">
    <subcellularLocation>
        <location evidence="1">Cell outer membrane</location>
    </subcellularLocation>
</comment>
<feature type="chain" id="PRO_5030618613" description="TonB-dependent transporter Oar-like beta-barrel domain-containing protein" evidence="5">
    <location>
        <begin position="26"/>
        <end position="1216"/>
    </location>
</feature>
<dbReference type="SUPFAM" id="SSF56935">
    <property type="entry name" value="Porins"/>
    <property type="match status" value="1"/>
</dbReference>
<dbReference type="Proteomes" id="UP000584867">
    <property type="component" value="Unassembled WGS sequence"/>
</dbReference>
<feature type="compositionally biased region" description="Low complexity" evidence="4">
    <location>
        <begin position="217"/>
        <end position="233"/>
    </location>
</feature>
<evidence type="ECO:0000259" key="6">
    <source>
        <dbReference type="Pfam" id="PF25183"/>
    </source>
</evidence>
<organism evidence="7 8">
    <name type="scientific">Granulicella mallensis</name>
    <dbReference type="NCBI Taxonomy" id="940614"/>
    <lineage>
        <taxon>Bacteria</taxon>
        <taxon>Pseudomonadati</taxon>
        <taxon>Acidobacteriota</taxon>
        <taxon>Terriglobia</taxon>
        <taxon>Terriglobales</taxon>
        <taxon>Acidobacteriaceae</taxon>
        <taxon>Granulicella</taxon>
    </lineage>
</organism>
<feature type="compositionally biased region" description="Polar residues" evidence="4">
    <location>
        <begin position="236"/>
        <end position="246"/>
    </location>
</feature>
<gene>
    <name evidence="7" type="ORF">HDF15_002300</name>
</gene>
<protein>
    <recommendedName>
        <fullName evidence="6">TonB-dependent transporter Oar-like beta-barrel domain-containing protein</fullName>
    </recommendedName>
</protein>
<evidence type="ECO:0000256" key="4">
    <source>
        <dbReference type="SAM" id="MobiDB-lite"/>
    </source>
</evidence>
<dbReference type="SUPFAM" id="SSF49464">
    <property type="entry name" value="Carboxypeptidase regulatory domain-like"/>
    <property type="match status" value="1"/>
</dbReference>
<feature type="signal peptide" evidence="5">
    <location>
        <begin position="1"/>
        <end position="25"/>
    </location>
</feature>
<evidence type="ECO:0000256" key="5">
    <source>
        <dbReference type="SAM" id="SignalP"/>
    </source>
</evidence>
<evidence type="ECO:0000313" key="7">
    <source>
        <dbReference type="EMBL" id="MBB5063952.1"/>
    </source>
</evidence>
<feature type="domain" description="TonB-dependent transporter Oar-like beta-barrel" evidence="6">
    <location>
        <begin position="332"/>
        <end position="1207"/>
    </location>
</feature>
<sequence>MAVWITKRRAAMGLAALTLVVTAEAQNPASPDAGSTPPQTSAAPAPAQNTASAPSAQGGTIHGTVVAGTAGKAGGVPLPGVAITATNTLTGKKYTTSTDIDGAYAMKIPRNGRYVVRAELAGFATTTQETVLTGVEAEAAEKAITIVAKPTDFGLQLASRAEAAAAKQEAATTSSQGAGARGANLARGVQSLSLSAGEQDTVDASATTGNAGGGAGEAPPSLSGLGDSGGADSIAVSGQQGQTNPLANYSEDEIRQRVQDAVDQAKANGQLPPGSDPTNAIVGMFGGLMGGGAGGSGRGGGGGGGRGGRGGGGGGGGFGSGGFRNFNPAQPHGSIFYQGSNSSLNSAPWSPSLQPLTNPSAYSNRFGLSIAGSPYIPGLTKPSTKQFVFINLTGQKNLNAFLATGRVPTALEREGDFSQSTLGSGNNATPVELFDPTTGNPISGNNLANTSLPISPVAQQLLNYYPAPNIPENSQAYNYQTISNAGSNNVAINTRYIRTIGNAPSFGRGSGGGGRRGGNTNAPPALRQNVNIGYNYSHSAQDNRNIFLALGGASETDGNSLNAGYTIGYGRLSNNASLNWNRLDSKTRNYFTDTANNPSATVGLNVPNQAGGFADPRFYNGLPSFSISNFQTLSNQTPSQTINQTISFSDFVAWRHKKHNMRYGLDIRRVHADSIGGNNPLGSYTFTGFATASPADQRAGTAGQANASGDGFADFLLGLPGSTSLQAGLYKIYLRENVYDGYGQDDYRVSADVTISAGLRYEYFAPYTEKNNRLVNLDHDATFSTASIHPVQPGAPGFPTSLVNPDRTMFSPRFGIAWKPKFTKDTAVRGGYGINYNTGQFATFAKLLSHQVPFANTQTNDVPTPTETNPNPTPTGCTTLTPSTPNPTLTLANGFGCSTAETIQNNWAVDKNYRLGMIQVYNLNIQRTFPLGIVFNIGYSGSKGSKLDVVGSPNGTPSGTTTPGIAPFDFEEAAAESRSNQLVVSAQKRQQRGIALGFTYTYSHTIDNASGVGGAVGTPIQNFYRLDLEEGNSSFDQRHNLTGSWLLELPFGPNRAFFNKGGMSSKLLDGFSLSGTFTFATGNYFTPTYQGNQAEAASGNTFTQRPDRDFTQPLKGPGSVLNFFNKSAFTAPASGQYGTASQGSIEGPGVVLVNASLSRTVQLGGTNSFEVRATASNVFNTVQYNGINTTENSANFGEVTSAATMRTLLVQARYRF</sequence>
<comment type="caution">
    <text evidence="7">The sequence shown here is derived from an EMBL/GenBank/DDBJ whole genome shotgun (WGS) entry which is preliminary data.</text>
</comment>
<keyword evidence="2" id="KW-0472">Membrane</keyword>
<evidence type="ECO:0000313" key="8">
    <source>
        <dbReference type="Proteomes" id="UP000584867"/>
    </source>
</evidence>
<dbReference type="InterPro" id="IPR057601">
    <property type="entry name" value="Oar-like_b-barrel"/>
</dbReference>
<dbReference type="GO" id="GO:0009279">
    <property type="term" value="C:cell outer membrane"/>
    <property type="evidence" value="ECO:0007669"/>
    <property type="project" value="UniProtKB-SubCell"/>
</dbReference>
<evidence type="ECO:0000256" key="3">
    <source>
        <dbReference type="ARBA" id="ARBA00023237"/>
    </source>
</evidence>
<feature type="region of interest" description="Disordered" evidence="4">
    <location>
        <begin position="27"/>
        <end position="60"/>
    </location>
</feature>
<proteinExistence type="predicted"/>
<dbReference type="Pfam" id="PF13620">
    <property type="entry name" value="CarboxypepD_reg"/>
    <property type="match status" value="1"/>
</dbReference>
<name>A0A7W7ZPZ4_9BACT</name>
<dbReference type="InterPro" id="IPR036942">
    <property type="entry name" value="Beta-barrel_TonB_sf"/>
</dbReference>
<accession>A0A7W7ZPZ4</accession>
<dbReference type="Pfam" id="PF25183">
    <property type="entry name" value="OMP_b-brl_4"/>
    <property type="match status" value="1"/>
</dbReference>
<dbReference type="Gene3D" id="2.60.40.1120">
    <property type="entry name" value="Carboxypeptidase-like, regulatory domain"/>
    <property type="match status" value="1"/>
</dbReference>
<dbReference type="InterPro" id="IPR008969">
    <property type="entry name" value="CarboxyPept-like_regulatory"/>
</dbReference>
<dbReference type="Gene3D" id="2.40.170.20">
    <property type="entry name" value="TonB-dependent receptor, beta-barrel domain"/>
    <property type="match status" value="2"/>
</dbReference>
<feature type="region of interest" description="Disordered" evidence="4">
    <location>
        <begin position="296"/>
        <end position="339"/>
    </location>
</feature>
<keyword evidence="3" id="KW-0998">Cell outer membrane</keyword>
<reference evidence="7 8" key="1">
    <citation type="submission" date="2020-08" db="EMBL/GenBank/DDBJ databases">
        <title>Genomic Encyclopedia of Type Strains, Phase IV (KMG-V): Genome sequencing to study the core and pangenomes of soil and plant-associated prokaryotes.</title>
        <authorList>
            <person name="Whitman W."/>
        </authorList>
    </citation>
    <scope>NUCLEOTIDE SEQUENCE [LARGE SCALE GENOMIC DNA]</scope>
    <source>
        <strain evidence="7 8">X5P3</strain>
    </source>
</reference>
<dbReference type="AlphaFoldDB" id="A0A7W7ZPZ4"/>
<feature type="region of interest" description="Disordered" evidence="4">
    <location>
        <begin position="194"/>
        <end position="246"/>
    </location>
</feature>
<feature type="compositionally biased region" description="Gly residues" evidence="4">
    <location>
        <begin position="296"/>
        <end position="322"/>
    </location>
</feature>
<keyword evidence="5" id="KW-0732">Signal</keyword>
<evidence type="ECO:0000256" key="1">
    <source>
        <dbReference type="ARBA" id="ARBA00004442"/>
    </source>
</evidence>
<dbReference type="RefSeq" id="WP_311733079.1">
    <property type="nucleotide sequence ID" value="NZ_JACHIO010000008.1"/>
</dbReference>
<evidence type="ECO:0000256" key="2">
    <source>
        <dbReference type="ARBA" id="ARBA00023136"/>
    </source>
</evidence>
<dbReference type="EMBL" id="JACHIO010000008">
    <property type="protein sequence ID" value="MBB5063952.1"/>
    <property type="molecule type" value="Genomic_DNA"/>
</dbReference>